<proteinExistence type="predicted"/>
<keyword evidence="1" id="KW-0175">Coiled coil</keyword>
<dbReference type="InterPro" id="IPR043502">
    <property type="entry name" value="DNA/RNA_pol_sf"/>
</dbReference>
<feature type="domain" description="Reverse transcriptase" evidence="3">
    <location>
        <begin position="489"/>
        <end position="732"/>
    </location>
</feature>
<dbReference type="EMBL" id="MU551667">
    <property type="protein sequence ID" value="KAI5619404.1"/>
    <property type="molecule type" value="Genomic_DNA"/>
</dbReference>
<accession>A0AAD5APD6</accession>
<evidence type="ECO:0000256" key="1">
    <source>
        <dbReference type="SAM" id="Coils"/>
    </source>
</evidence>
<evidence type="ECO:0000256" key="2">
    <source>
        <dbReference type="SAM" id="MobiDB-lite"/>
    </source>
</evidence>
<keyword evidence="5" id="KW-1185">Reference proteome</keyword>
<dbReference type="Pfam" id="PF00078">
    <property type="entry name" value="RVT_1"/>
    <property type="match status" value="2"/>
</dbReference>
<comment type="caution">
    <text evidence="4">The sequence shown here is derived from an EMBL/GenBank/DDBJ whole genome shotgun (WGS) entry which is preliminary data.</text>
</comment>
<feature type="coiled-coil region" evidence="1">
    <location>
        <begin position="815"/>
        <end position="857"/>
    </location>
</feature>
<dbReference type="Proteomes" id="UP001205998">
    <property type="component" value="Unassembled WGS sequence"/>
</dbReference>
<dbReference type="InterPro" id="IPR036691">
    <property type="entry name" value="Endo/exonu/phosph_ase_sf"/>
</dbReference>
<organism evidence="4 5">
    <name type="scientific">Silurus asotus</name>
    <name type="common">Amur catfish</name>
    <name type="synonym">Parasilurus asotus</name>
    <dbReference type="NCBI Taxonomy" id="30991"/>
    <lineage>
        <taxon>Eukaryota</taxon>
        <taxon>Metazoa</taxon>
        <taxon>Chordata</taxon>
        <taxon>Craniata</taxon>
        <taxon>Vertebrata</taxon>
        <taxon>Euteleostomi</taxon>
        <taxon>Actinopterygii</taxon>
        <taxon>Neopterygii</taxon>
        <taxon>Teleostei</taxon>
        <taxon>Ostariophysi</taxon>
        <taxon>Siluriformes</taxon>
        <taxon>Siluridae</taxon>
        <taxon>Silurus</taxon>
    </lineage>
</organism>
<protein>
    <recommendedName>
        <fullName evidence="3">Reverse transcriptase domain-containing protein</fullName>
    </recommendedName>
</protein>
<dbReference type="CDD" id="cd09076">
    <property type="entry name" value="L1-EN"/>
    <property type="match status" value="1"/>
</dbReference>
<dbReference type="SUPFAM" id="SSF56219">
    <property type="entry name" value="DNase I-like"/>
    <property type="match status" value="1"/>
</dbReference>
<evidence type="ECO:0000259" key="3">
    <source>
        <dbReference type="PROSITE" id="PS50878"/>
    </source>
</evidence>
<dbReference type="InterPro" id="IPR000477">
    <property type="entry name" value="RT_dom"/>
</dbReference>
<evidence type="ECO:0000313" key="4">
    <source>
        <dbReference type="EMBL" id="KAI5619404.1"/>
    </source>
</evidence>
<feature type="coiled-coil region" evidence="1">
    <location>
        <begin position="337"/>
        <end position="372"/>
    </location>
</feature>
<dbReference type="PANTHER" id="PTHR19446">
    <property type="entry name" value="REVERSE TRANSCRIPTASES"/>
    <property type="match status" value="1"/>
</dbReference>
<evidence type="ECO:0000313" key="5">
    <source>
        <dbReference type="Proteomes" id="UP001205998"/>
    </source>
</evidence>
<sequence length="1599" mass="187340">MTGKGREVADMMERRKVDMLCVQETKWKGSKARNIGGGFKLFYHGVDGKRNGVGVILKEEYSRSVVEVKRVSDRVMIVKVEVEGMMINVISAYAPQVGCEMEEKERFWSGLDEVVDGVPRKERLVIGADFNGHVGEGNRGDEEVMGRYGFKERNVEGQMVVDFAKRMEMAVVNTYFKKKEDHRVTYKSGGRCTQVDYMLCRRCNLKEIGDCKVLAGDSVARQHRMVVCRMVLEAKKKRRRVRTERRIRWWKLKEEECSVRFREEVRERLSGVKEVLDDWATTAGVMREAARKVLGVTSGNRKEDKETWWWNEEVQESIRRKRLAKQKWDRQSDVKSRQEYKEMRQQVKRDVAKAKEKAYEELYERLDTKEGEKDLYRLARQRDRAGKDVLQVRAVKDGEGNVLTSEESVLRRWREYFEQLMNEENQKERRLDDVELVKQDVDRISKEEVRAAIKRMKSGKSVGPDDILEEAWRCLGEMAVEFLTRLFNRILEGEKMPEEWRRSVLVPIFKHKGDVQTCSNYRGIKLISHTMKLWERVVEARLREEVTICEQQYGFMPRKSTTDALFALRMLMEKYRGQKELHCVFVDLEKAYDRVPREEFWYCMRKSGVSEKYVRVVQDMYEDSVTAVKCAVGTTDWFTVKVGLHQGSTLSPFLFAVVMDRLTDERRDMSYIGRRMLRMQPSGKRKKGKKELAGDSVARQHRMVVCRMVLEAKKKRRRVRTERRIRWWKLKEEECSVRFREEVRERLSGVKEVLDDSATTAGVMREAARKVLGVTSGNRKEDKETWWWNEEVQESIRRKRFAKQKWDRQSDAKSRQEYKEMRQQVKRDVAKAKEKAYEELYERLDTKEEEKDLYRLARQRDQPGKDVLQVRAVKDGEGNVLTSEESVLRRWREYFEQLMNEENQRERMLDDVELVKQDVDRISKEEVRAAIKRMKSGKSVGPDDIPVEAWRCLGEMAVEFLTRLFNRILEGEKMPEEWRRSVLVPIFKHKGDVQTCSNYRGIKLIGHTMKLWERVVEARLREEVTICEQQYGFMPRKSTTDALFSLRILMEKYREGQKELHCVFVDLEKAYDRVPREELWYCLRKSVVMDRLTDEIRQESPWTMMFADDIVICCESREQVEKSLERWRYALERREMELSRRKTEYMCVNEREGTGVVRCGAVRLQGEELQEVEEFRYLWSTVQSQGECVREVKKRVQAGWSGWRRVTGVICDSRVSAKLKGKVYRTVVRPAMFYGLETVALSKRQEVELEVAELKMLRFSLGVTRMDKIRNEFIRGTAHVGCFGDKVRKARLRWFRHVQRRDMNYIGRRMLRMEPPGRRKRGRPRRRFMDVVRKDMQGHHVLVRCDNTKAVAHINRQGGMRSSKLHALAHKLLIVRLLWERFGQATVDLLASRENAHCPMFFSLRDEDAPLGVDALAHPGPNTLLYAFPPLRLITPTLARVAVQGLSLILIDPRWPKAQLGHPLAKASRDNSSSICGALAPPVVHGPPGRSERGNLPSSPRQGGSLGLAHEVVHGVHGKERLVIGADFNGHLGEGKRGDEEVMGKYVFKDRNVDGQMVVDFAKRMEMAVVHTYFKKKEDHRVTYKSGERCTQVDYGDAT</sequence>
<dbReference type="CDD" id="cd01650">
    <property type="entry name" value="RT_nLTR_like"/>
    <property type="match status" value="2"/>
</dbReference>
<dbReference type="PROSITE" id="PS50878">
    <property type="entry name" value="RT_POL"/>
    <property type="match status" value="1"/>
</dbReference>
<gene>
    <name evidence="4" type="ORF">C0J50_21024</name>
</gene>
<feature type="region of interest" description="Disordered" evidence="2">
    <location>
        <begin position="1481"/>
        <end position="1506"/>
    </location>
</feature>
<reference evidence="4" key="1">
    <citation type="submission" date="2018-07" db="EMBL/GenBank/DDBJ databases">
        <title>Comparative genomics of catfishes provides insights into carnivory and benthic adaptation.</title>
        <authorList>
            <person name="Zhang Y."/>
            <person name="Wang D."/>
            <person name="Peng Z."/>
            <person name="Zheng S."/>
            <person name="Shao F."/>
            <person name="Tao W."/>
        </authorList>
    </citation>
    <scope>NUCLEOTIDE SEQUENCE</scope>
    <source>
        <strain evidence="4">Chongqing</strain>
    </source>
</reference>
<dbReference type="SUPFAM" id="SSF56672">
    <property type="entry name" value="DNA/RNA polymerases"/>
    <property type="match status" value="2"/>
</dbReference>
<name>A0AAD5APD6_SILAS</name>
<dbReference type="Gene3D" id="3.60.10.10">
    <property type="entry name" value="Endonuclease/exonuclease/phosphatase"/>
    <property type="match status" value="1"/>
</dbReference>